<dbReference type="SUPFAM" id="SSF100879">
    <property type="entry name" value="Lesion bypass DNA polymerase (Y-family), little finger domain"/>
    <property type="match status" value="1"/>
</dbReference>
<dbReference type="FunFam" id="3.40.1170.60:FF:000001">
    <property type="entry name" value="DNA polymerase IV"/>
    <property type="match status" value="1"/>
</dbReference>
<dbReference type="Gene3D" id="3.40.1170.60">
    <property type="match status" value="1"/>
</dbReference>
<feature type="binding site" evidence="16">
    <location>
        <position position="106"/>
    </location>
    <ligand>
        <name>Mg(2+)</name>
        <dbReference type="ChEBI" id="CHEBI:18420"/>
    </ligand>
</feature>
<dbReference type="PANTHER" id="PTHR11076:SF33">
    <property type="entry name" value="DNA POLYMERASE KAPPA"/>
    <property type="match status" value="1"/>
</dbReference>
<dbReference type="EMBL" id="AP028679">
    <property type="protein sequence ID" value="BEQ16659.1"/>
    <property type="molecule type" value="Genomic_DNA"/>
</dbReference>
<dbReference type="GO" id="GO:0042276">
    <property type="term" value="P:error-prone translesion synthesis"/>
    <property type="evidence" value="ECO:0007669"/>
    <property type="project" value="TreeGrafter"/>
</dbReference>
<evidence type="ECO:0000256" key="6">
    <source>
        <dbReference type="ARBA" id="ARBA00022679"/>
    </source>
</evidence>
<dbReference type="FunFam" id="3.30.1490.100:FF:000004">
    <property type="entry name" value="DNA polymerase IV"/>
    <property type="match status" value="1"/>
</dbReference>
<keyword evidence="14 16" id="KW-0234">DNA repair</keyword>
<dbReference type="GO" id="GO:0006261">
    <property type="term" value="P:DNA-templated DNA replication"/>
    <property type="evidence" value="ECO:0007669"/>
    <property type="project" value="UniProtKB-UniRule"/>
</dbReference>
<dbReference type="Pfam" id="PF11799">
    <property type="entry name" value="IMS_C"/>
    <property type="match status" value="1"/>
</dbReference>
<comment type="catalytic activity">
    <reaction evidence="15 16">
        <text>DNA(n) + a 2'-deoxyribonucleoside 5'-triphosphate = DNA(n+1) + diphosphate</text>
        <dbReference type="Rhea" id="RHEA:22508"/>
        <dbReference type="Rhea" id="RHEA-COMP:17339"/>
        <dbReference type="Rhea" id="RHEA-COMP:17340"/>
        <dbReference type="ChEBI" id="CHEBI:33019"/>
        <dbReference type="ChEBI" id="CHEBI:61560"/>
        <dbReference type="ChEBI" id="CHEBI:173112"/>
        <dbReference type="EC" id="2.7.7.7"/>
    </reaction>
</comment>
<keyword evidence="13 16" id="KW-0238">DNA-binding</keyword>
<evidence type="ECO:0000256" key="12">
    <source>
        <dbReference type="ARBA" id="ARBA00022932"/>
    </source>
</evidence>
<dbReference type="PROSITE" id="PS50173">
    <property type="entry name" value="UMUC"/>
    <property type="match status" value="1"/>
</dbReference>
<dbReference type="EC" id="2.7.7.7" evidence="16"/>
<dbReference type="Pfam" id="PF00817">
    <property type="entry name" value="IMS"/>
    <property type="match status" value="1"/>
</dbReference>
<evidence type="ECO:0000256" key="7">
    <source>
        <dbReference type="ARBA" id="ARBA00022695"/>
    </source>
</evidence>
<evidence type="ECO:0000313" key="19">
    <source>
        <dbReference type="EMBL" id="BEQ16659.1"/>
    </source>
</evidence>
<dbReference type="Gene3D" id="1.10.150.20">
    <property type="entry name" value="5' to 3' exonuclease, C-terminal subdomain"/>
    <property type="match status" value="1"/>
</dbReference>
<keyword evidence="4 16" id="KW-0515">Mutator protein</keyword>
<comment type="cofactor">
    <cofactor evidence="16">
        <name>Mg(2+)</name>
        <dbReference type="ChEBI" id="CHEBI:18420"/>
    </cofactor>
    <text evidence="16">Binds 2 magnesium ions per subunit.</text>
</comment>
<dbReference type="GO" id="GO:0005829">
    <property type="term" value="C:cytosol"/>
    <property type="evidence" value="ECO:0007669"/>
    <property type="project" value="TreeGrafter"/>
</dbReference>
<sequence>MRGDGSQVLAHVDMDAFYASVERLDRPQLAGAPIIVGGGKRGVVSAASYEARRFGVRSAMPMFEARSRCPQGVFLPVRMERYQQVSRRVMEVLAGFTPLLEPVSVDEAYLDLTGTERLWGPPPAAGRAIKEAMRRTVGLTCSVGIAPVRFLAKIASDRDKPDGLTVVEDLETFLATVSLKEVPGVGARARERLGQMGLGRLVELRELGPERLERIMGVFGRRLWELSWGRDPSGVSPEREVKSVSNETTLEADTGDREELEARLLGLSQKVARRLRAKGLCGRTVTLKLKHRDHRLVTRSATLARPTDAAGEIYAAARELLAAYGAPGPFRLIGVGLSHLGAAGQGQAELFGAAKAGRNRALDRAEDAIVARFGEKAITRGAQIAPPLAGLDQDAPKGHNKKEPK</sequence>
<dbReference type="PANTHER" id="PTHR11076">
    <property type="entry name" value="DNA REPAIR POLYMERASE UMUC / TRANSFERASE FAMILY MEMBER"/>
    <property type="match status" value="1"/>
</dbReference>
<evidence type="ECO:0000256" key="15">
    <source>
        <dbReference type="ARBA" id="ARBA00049244"/>
    </source>
</evidence>
<reference evidence="20" key="1">
    <citation type="journal article" date="2023" name="Arch. Microbiol.">
        <title>Desulfoferula mesophilus gen. nov. sp. nov., a mesophilic sulfate-reducing bacterium isolated from a brackish lake sediment.</title>
        <authorList>
            <person name="Watanabe T."/>
            <person name="Yabe T."/>
            <person name="Tsuji J.M."/>
            <person name="Fukui M."/>
        </authorList>
    </citation>
    <scope>NUCLEOTIDE SEQUENCE [LARGE SCALE GENOMIC DNA]</scope>
    <source>
        <strain evidence="20">12FAK</strain>
    </source>
</reference>
<evidence type="ECO:0000256" key="14">
    <source>
        <dbReference type="ARBA" id="ARBA00023204"/>
    </source>
</evidence>
<evidence type="ECO:0000259" key="18">
    <source>
        <dbReference type="PROSITE" id="PS50173"/>
    </source>
</evidence>
<dbReference type="AlphaFoldDB" id="A0AAU9EU72"/>
<name>A0AAU9EU72_9BACT</name>
<feature type="active site" evidence="16">
    <location>
        <position position="107"/>
    </location>
</feature>
<feature type="site" description="Substrate discrimination" evidence="16">
    <location>
        <position position="18"/>
    </location>
</feature>
<keyword evidence="9 16" id="KW-0479">Metal-binding</keyword>
<dbReference type="InterPro" id="IPR043128">
    <property type="entry name" value="Rev_trsase/Diguanyl_cyclase"/>
</dbReference>
<dbReference type="GO" id="GO:0000287">
    <property type="term" value="F:magnesium ion binding"/>
    <property type="evidence" value="ECO:0007669"/>
    <property type="project" value="UniProtKB-UniRule"/>
</dbReference>
<keyword evidence="20" id="KW-1185">Reference proteome</keyword>
<feature type="binding site" evidence="16">
    <location>
        <position position="13"/>
    </location>
    <ligand>
        <name>Mg(2+)</name>
        <dbReference type="ChEBI" id="CHEBI:18420"/>
    </ligand>
</feature>
<feature type="domain" description="UmuC" evidence="18">
    <location>
        <begin position="9"/>
        <end position="186"/>
    </location>
</feature>
<evidence type="ECO:0000256" key="2">
    <source>
        <dbReference type="ARBA" id="ARBA00010945"/>
    </source>
</evidence>
<dbReference type="GO" id="GO:0003887">
    <property type="term" value="F:DNA-directed DNA polymerase activity"/>
    <property type="evidence" value="ECO:0007669"/>
    <property type="project" value="UniProtKB-UniRule"/>
</dbReference>
<dbReference type="SUPFAM" id="SSF56672">
    <property type="entry name" value="DNA/RNA polymerases"/>
    <property type="match status" value="1"/>
</dbReference>
<keyword evidence="5 16" id="KW-0963">Cytoplasm</keyword>
<evidence type="ECO:0000256" key="4">
    <source>
        <dbReference type="ARBA" id="ARBA00022457"/>
    </source>
</evidence>
<evidence type="ECO:0000256" key="17">
    <source>
        <dbReference type="SAM" id="MobiDB-lite"/>
    </source>
</evidence>
<keyword evidence="11 16" id="KW-0460">Magnesium</keyword>
<evidence type="ECO:0000256" key="13">
    <source>
        <dbReference type="ARBA" id="ARBA00023125"/>
    </source>
</evidence>
<dbReference type="Gene3D" id="3.30.1490.100">
    <property type="entry name" value="DNA polymerase, Y-family, little finger domain"/>
    <property type="match status" value="1"/>
</dbReference>
<dbReference type="InterPro" id="IPR043502">
    <property type="entry name" value="DNA/RNA_pol_sf"/>
</dbReference>
<evidence type="ECO:0000256" key="1">
    <source>
        <dbReference type="ARBA" id="ARBA00004496"/>
    </source>
</evidence>
<evidence type="ECO:0000256" key="5">
    <source>
        <dbReference type="ARBA" id="ARBA00022490"/>
    </source>
</evidence>
<dbReference type="GO" id="GO:0006281">
    <property type="term" value="P:DNA repair"/>
    <property type="evidence" value="ECO:0007669"/>
    <property type="project" value="UniProtKB-UniRule"/>
</dbReference>
<comment type="similarity">
    <text evidence="2 16">Belongs to the DNA polymerase type-Y family.</text>
</comment>
<dbReference type="Gene3D" id="3.30.70.270">
    <property type="match status" value="1"/>
</dbReference>
<dbReference type="GO" id="GO:0009432">
    <property type="term" value="P:SOS response"/>
    <property type="evidence" value="ECO:0007669"/>
    <property type="project" value="TreeGrafter"/>
</dbReference>
<dbReference type="CDD" id="cd03586">
    <property type="entry name" value="PolY_Pol_IV_kappa"/>
    <property type="match status" value="1"/>
</dbReference>
<evidence type="ECO:0000256" key="9">
    <source>
        <dbReference type="ARBA" id="ARBA00022723"/>
    </source>
</evidence>
<accession>A0AAU9EU72</accession>
<keyword evidence="8 16" id="KW-0235">DNA replication</keyword>
<proteinExistence type="inferred from homology"/>
<dbReference type="InterPro" id="IPR036775">
    <property type="entry name" value="DNA_pol_Y-fam_lit_finger_sf"/>
</dbReference>
<dbReference type="RefSeq" id="WP_338602810.1">
    <property type="nucleotide sequence ID" value="NZ_AP028679.1"/>
</dbReference>
<organism evidence="19 20">
    <name type="scientific">Desulfoferula mesophila</name>
    <dbReference type="NCBI Taxonomy" id="3058419"/>
    <lineage>
        <taxon>Bacteria</taxon>
        <taxon>Pseudomonadati</taxon>
        <taxon>Thermodesulfobacteriota</taxon>
        <taxon>Desulfarculia</taxon>
        <taxon>Desulfarculales</taxon>
        <taxon>Desulfarculaceae</taxon>
        <taxon>Desulfoferula</taxon>
    </lineage>
</organism>
<evidence type="ECO:0000256" key="10">
    <source>
        <dbReference type="ARBA" id="ARBA00022763"/>
    </source>
</evidence>
<evidence type="ECO:0000256" key="8">
    <source>
        <dbReference type="ARBA" id="ARBA00022705"/>
    </source>
</evidence>
<dbReference type="InterPro" id="IPR050116">
    <property type="entry name" value="DNA_polymerase-Y"/>
</dbReference>
<keyword evidence="7 16" id="KW-0548">Nucleotidyltransferase</keyword>
<dbReference type="HAMAP" id="MF_01113">
    <property type="entry name" value="DNApol_IV"/>
    <property type="match status" value="1"/>
</dbReference>
<comment type="subcellular location">
    <subcellularLocation>
        <location evidence="1 16">Cytoplasm</location>
    </subcellularLocation>
</comment>
<dbReference type="NCBIfam" id="NF002751">
    <property type="entry name" value="PRK02794.1"/>
    <property type="match status" value="1"/>
</dbReference>
<keyword evidence="12 16" id="KW-0239">DNA-directed DNA polymerase</keyword>
<dbReference type="InterPro" id="IPR022880">
    <property type="entry name" value="DNApol_IV"/>
</dbReference>
<evidence type="ECO:0000313" key="20">
    <source>
        <dbReference type="Proteomes" id="UP001366166"/>
    </source>
</evidence>
<dbReference type="GO" id="GO:0003684">
    <property type="term" value="F:damaged DNA binding"/>
    <property type="evidence" value="ECO:0007669"/>
    <property type="project" value="InterPro"/>
</dbReference>
<feature type="region of interest" description="Disordered" evidence="17">
    <location>
        <begin position="384"/>
        <end position="405"/>
    </location>
</feature>
<protein>
    <recommendedName>
        <fullName evidence="16">DNA polymerase IV</fullName>
        <shortName evidence="16">Pol IV</shortName>
        <ecNumber evidence="16">2.7.7.7</ecNumber>
    </recommendedName>
</protein>
<gene>
    <name evidence="19" type="primary">dinP</name>
    <name evidence="16" type="synonym">dinB</name>
    <name evidence="19" type="ORF">FAK_37250</name>
</gene>
<dbReference type="InterPro" id="IPR001126">
    <property type="entry name" value="UmuC"/>
</dbReference>
<feature type="compositionally biased region" description="Basic and acidic residues" evidence="17">
    <location>
        <begin position="394"/>
        <end position="405"/>
    </location>
</feature>
<dbReference type="InterPro" id="IPR017961">
    <property type="entry name" value="DNA_pol_Y-fam_little_finger"/>
</dbReference>
<keyword evidence="6 16" id="KW-0808">Transferase</keyword>
<evidence type="ECO:0000256" key="16">
    <source>
        <dbReference type="HAMAP-Rule" id="MF_01113"/>
    </source>
</evidence>
<evidence type="ECO:0000256" key="11">
    <source>
        <dbReference type="ARBA" id="ARBA00022842"/>
    </source>
</evidence>
<dbReference type="NCBIfam" id="NF002677">
    <property type="entry name" value="PRK02406.1"/>
    <property type="match status" value="1"/>
</dbReference>
<dbReference type="Proteomes" id="UP001366166">
    <property type="component" value="Chromosome"/>
</dbReference>
<evidence type="ECO:0000256" key="3">
    <source>
        <dbReference type="ARBA" id="ARBA00011245"/>
    </source>
</evidence>
<keyword evidence="10 16" id="KW-0227">DNA damage</keyword>
<dbReference type="KEGG" id="dmp:FAK_37250"/>
<comment type="subunit">
    <text evidence="3 16">Monomer.</text>
</comment>
<comment type="function">
    <text evidence="16">Poorly processive, error-prone DNA polymerase involved in untargeted mutagenesis. Copies undamaged DNA at stalled replication forks, which arise in vivo from mismatched or misaligned primer ends. These misaligned primers can be extended by PolIV. Exhibits no 3'-5' exonuclease (proofreading) activity. May be involved in translesional synthesis, in conjunction with the beta clamp from PolIII.</text>
</comment>